<dbReference type="Proteomes" id="UP000285478">
    <property type="component" value="Chromosome"/>
</dbReference>
<evidence type="ECO:0000256" key="1">
    <source>
        <dbReference type="SAM" id="SignalP"/>
    </source>
</evidence>
<gene>
    <name evidence="2" type="ORF">EPV75_11170</name>
</gene>
<dbReference type="RefSeq" id="WP_029938986.1">
    <property type="nucleotide sequence ID" value="NZ_CP035033.1"/>
</dbReference>
<evidence type="ECO:0000313" key="3">
    <source>
        <dbReference type="Proteomes" id="UP000285478"/>
    </source>
</evidence>
<accession>A0A410H5H5</accession>
<protein>
    <submittedName>
        <fullName evidence="2">Uncharacterized protein</fullName>
    </submittedName>
</protein>
<proteinExistence type="predicted"/>
<dbReference type="AlphaFoldDB" id="A0A410H5H5"/>
<evidence type="ECO:0000313" key="2">
    <source>
        <dbReference type="EMBL" id="QAB16183.1"/>
    </source>
</evidence>
<organism evidence="2 3">
    <name type="scientific">Hydrogenovibrio thermophilus</name>
    <dbReference type="NCBI Taxonomy" id="265883"/>
    <lineage>
        <taxon>Bacteria</taxon>
        <taxon>Pseudomonadati</taxon>
        <taxon>Pseudomonadota</taxon>
        <taxon>Gammaproteobacteria</taxon>
        <taxon>Thiotrichales</taxon>
        <taxon>Piscirickettsiaceae</taxon>
        <taxon>Hydrogenovibrio</taxon>
    </lineage>
</organism>
<sequence>MKHLFKVMLVSLFVLGMHNAKAEDTWSFDGSEKAVTKLVKEKRTEAASKVLYQEVYDNKMLCWSWDACADKRRVYGRAYDTYSFQ</sequence>
<dbReference type="EMBL" id="CP035033">
    <property type="protein sequence ID" value="QAB16183.1"/>
    <property type="molecule type" value="Genomic_DNA"/>
</dbReference>
<keyword evidence="3" id="KW-1185">Reference proteome</keyword>
<feature type="chain" id="PRO_5019495310" evidence="1">
    <location>
        <begin position="23"/>
        <end position="85"/>
    </location>
</feature>
<keyword evidence="1" id="KW-0732">Signal</keyword>
<feature type="signal peptide" evidence="1">
    <location>
        <begin position="1"/>
        <end position="22"/>
    </location>
</feature>
<reference evidence="2 3" key="1">
    <citation type="journal article" date="2018" name="Environ. Microbiol.">
        <title>Genomes of ubiquitous marine and hypersaline Hydrogenovibrio, Thiomicrorhabdus and Thiomicrospira spp. encode a diversity of mechanisms to sustain chemolithoautotrophy in heterogeneous environments.</title>
        <authorList>
            <person name="Scott K.M."/>
            <person name="Williams J."/>
            <person name="Porter C.M.B."/>
            <person name="Russel S."/>
            <person name="Harmer T.L."/>
            <person name="Paul J.H."/>
            <person name="Antonen K.M."/>
            <person name="Bridges M.K."/>
            <person name="Camper G.J."/>
            <person name="Campla C.K."/>
            <person name="Casella L.G."/>
            <person name="Chase E."/>
            <person name="Conrad J.W."/>
            <person name="Cruz M.C."/>
            <person name="Dunlap D.S."/>
            <person name="Duran L."/>
            <person name="Fahsbender E.M."/>
            <person name="Goldsmith D.B."/>
            <person name="Keeley R.F."/>
            <person name="Kondoff M.R."/>
            <person name="Kussy B.I."/>
            <person name="Lane M.K."/>
            <person name="Lawler S."/>
            <person name="Leigh B.A."/>
            <person name="Lewis C."/>
            <person name="Lostal L.M."/>
            <person name="Marking D."/>
            <person name="Mancera P.A."/>
            <person name="McClenthan E.C."/>
            <person name="McIntyre E.A."/>
            <person name="Mine J.A."/>
            <person name="Modi S."/>
            <person name="Moore B.D."/>
            <person name="Morgan W.A."/>
            <person name="Nelson K.M."/>
            <person name="Nguyen K.N."/>
            <person name="Ogburn N."/>
            <person name="Parrino D.G."/>
            <person name="Pedapudi A.D."/>
            <person name="Pelham R.P."/>
            <person name="Preece A.M."/>
            <person name="Rampersad E.A."/>
            <person name="Richardson J.C."/>
            <person name="Rodgers C.M."/>
            <person name="Schaffer B.L."/>
            <person name="Sheridan N.E."/>
            <person name="Solone M.R."/>
            <person name="Staley Z.R."/>
            <person name="Tabuchi M."/>
            <person name="Waide R.J."/>
            <person name="Wanjugi P.W."/>
            <person name="Young S."/>
            <person name="Clum A."/>
            <person name="Daum C."/>
            <person name="Huntemann M."/>
            <person name="Ivanova N."/>
            <person name="Kyrpides N."/>
            <person name="Mikhailova N."/>
            <person name="Palaniappan K."/>
            <person name="Pillay M."/>
            <person name="Reddy T.B.K."/>
            <person name="Shapiro N."/>
            <person name="Stamatis D."/>
            <person name="Varghese N."/>
            <person name="Woyke T."/>
            <person name="Boden R."/>
            <person name="Freyermuth S.K."/>
            <person name="Kerfeld C.A."/>
        </authorList>
    </citation>
    <scope>NUCLEOTIDE SEQUENCE [LARGE SCALE GENOMIC DNA]</scope>
    <source>
        <strain evidence="2 3">JR-2</strain>
    </source>
</reference>
<name>A0A410H5H5_9GAMM</name>
<dbReference type="KEGG" id="htr:EPV75_11170"/>